<keyword evidence="1" id="KW-0472">Membrane</keyword>
<reference evidence="3" key="1">
    <citation type="submission" date="2016-10" db="EMBL/GenBank/DDBJ databases">
        <authorList>
            <person name="Varghese N."/>
            <person name="Submissions S."/>
        </authorList>
    </citation>
    <scope>NUCLEOTIDE SEQUENCE [LARGE SCALE GENOMIC DNA]</scope>
    <source>
        <strain evidence="3">DSM 26893</strain>
    </source>
</reference>
<sequence length="97" mass="9465">MSANARTAVAILAAVAFVVSMFLGALTTPMVPAALTGLASSIRAGDAQSIAILGVMLAAIAVALLQVRRGWAQVVLAVIAGLALGSLAPPVMAGSAP</sequence>
<proteinExistence type="predicted"/>
<protein>
    <submittedName>
        <fullName evidence="2">Uncharacterized protein</fullName>
    </submittedName>
</protein>
<dbReference type="AlphaFoldDB" id="A0A1H8H535"/>
<organism evidence="2 3">
    <name type="scientific">Palleronia pelagia</name>
    <dbReference type="NCBI Taxonomy" id="387096"/>
    <lineage>
        <taxon>Bacteria</taxon>
        <taxon>Pseudomonadati</taxon>
        <taxon>Pseudomonadota</taxon>
        <taxon>Alphaproteobacteria</taxon>
        <taxon>Rhodobacterales</taxon>
        <taxon>Roseobacteraceae</taxon>
        <taxon>Palleronia</taxon>
    </lineage>
</organism>
<keyword evidence="1" id="KW-0812">Transmembrane</keyword>
<dbReference type="OrthoDB" id="10002885at2"/>
<gene>
    <name evidence="2" type="ORF">SAMN04488011_104314</name>
</gene>
<dbReference type="RefSeq" id="WP_091845521.1">
    <property type="nucleotide sequence ID" value="NZ_FOCM01000004.1"/>
</dbReference>
<feature type="transmembrane region" description="Helical" evidence="1">
    <location>
        <begin position="74"/>
        <end position="93"/>
    </location>
</feature>
<feature type="transmembrane region" description="Helical" evidence="1">
    <location>
        <begin position="47"/>
        <end position="67"/>
    </location>
</feature>
<evidence type="ECO:0000313" key="3">
    <source>
        <dbReference type="Proteomes" id="UP000199372"/>
    </source>
</evidence>
<keyword evidence="3" id="KW-1185">Reference proteome</keyword>
<dbReference type="EMBL" id="FOCM01000004">
    <property type="protein sequence ID" value="SEN51120.1"/>
    <property type="molecule type" value="Genomic_DNA"/>
</dbReference>
<evidence type="ECO:0000313" key="2">
    <source>
        <dbReference type="EMBL" id="SEN51120.1"/>
    </source>
</evidence>
<dbReference type="Proteomes" id="UP000199372">
    <property type="component" value="Unassembled WGS sequence"/>
</dbReference>
<accession>A0A1H8H535</accession>
<evidence type="ECO:0000256" key="1">
    <source>
        <dbReference type="SAM" id="Phobius"/>
    </source>
</evidence>
<name>A0A1H8H535_9RHOB</name>
<keyword evidence="1" id="KW-1133">Transmembrane helix</keyword>